<proteinExistence type="predicted"/>
<reference evidence="1 2" key="1">
    <citation type="submission" date="2016-10" db="EMBL/GenBank/DDBJ databases">
        <authorList>
            <person name="de Groot N.N."/>
        </authorList>
    </citation>
    <scope>NUCLEOTIDE SEQUENCE [LARGE SCALE GENOMIC DNA]</scope>
    <source>
        <strain evidence="1 2">DSM 14858</strain>
    </source>
</reference>
<sequence>MTRPRLFAVSSAGLLVAGFVAANAHLVIVAIGSQPDCLLEVSQEKGAAPRAAKPSC</sequence>
<protein>
    <submittedName>
        <fullName evidence="1">Uncharacterized protein</fullName>
    </submittedName>
</protein>
<gene>
    <name evidence="1" type="ORF">SAMN04488526_2430</name>
</gene>
<dbReference type="Proteomes" id="UP000199283">
    <property type="component" value="Unassembled WGS sequence"/>
</dbReference>
<dbReference type="RefSeq" id="WP_175495857.1">
    <property type="nucleotide sequence ID" value="NZ_FNZQ01000004.1"/>
</dbReference>
<evidence type="ECO:0000313" key="2">
    <source>
        <dbReference type="Proteomes" id="UP000199283"/>
    </source>
</evidence>
<name>A0A1H7P7N5_9RHOB</name>
<accession>A0A1H7P7N5</accession>
<evidence type="ECO:0000313" key="1">
    <source>
        <dbReference type="EMBL" id="SEL31265.1"/>
    </source>
</evidence>
<keyword evidence="2" id="KW-1185">Reference proteome</keyword>
<dbReference type="EMBL" id="FNZQ01000004">
    <property type="protein sequence ID" value="SEL31265.1"/>
    <property type="molecule type" value="Genomic_DNA"/>
</dbReference>
<organism evidence="1 2">
    <name type="scientific">Jannaschia helgolandensis</name>
    <dbReference type="NCBI Taxonomy" id="188906"/>
    <lineage>
        <taxon>Bacteria</taxon>
        <taxon>Pseudomonadati</taxon>
        <taxon>Pseudomonadota</taxon>
        <taxon>Alphaproteobacteria</taxon>
        <taxon>Rhodobacterales</taxon>
        <taxon>Roseobacteraceae</taxon>
        <taxon>Jannaschia</taxon>
    </lineage>
</organism>
<dbReference type="STRING" id="188906.SAMN04488526_2430"/>
<dbReference type="AlphaFoldDB" id="A0A1H7P7N5"/>